<proteinExistence type="predicted"/>
<dbReference type="InterPro" id="IPR008983">
    <property type="entry name" value="Tumour_necrosis_fac-like_dom"/>
</dbReference>
<accession>A0AAW5KBW1</accession>
<evidence type="ECO:0000313" key="1">
    <source>
        <dbReference type="EMBL" id="MCQ4948820.1"/>
    </source>
</evidence>
<protein>
    <recommendedName>
        <fullName evidence="3">BclA C-terminal domain-containing protein</fullName>
    </recommendedName>
</protein>
<dbReference type="Proteomes" id="UP001205063">
    <property type="component" value="Unassembled WGS sequence"/>
</dbReference>
<dbReference type="EMBL" id="JANGAB010000002">
    <property type="protein sequence ID" value="MCQ4948820.1"/>
    <property type="molecule type" value="Genomic_DNA"/>
</dbReference>
<organism evidence="1 2">
    <name type="scientific">Bittarella massiliensis</name>
    <name type="common">ex Durand et al. 2017</name>
    <dbReference type="NCBI Taxonomy" id="1720313"/>
    <lineage>
        <taxon>Bacteria</taxon>
        <taxon>Bacillati</taxon>
        <taxon>Bacillota</taxon>
        <taxon>Clostridia</taxon>
        <taxon>Eubacteriales</taxon>
        <taxon>Oscillospiraceae</taxon>
        <taxon>Bittarella (ex Durand et al. 2017)</taxon>
    </lineage>
</organism>
<name>A0AAW5KBW1_9FIRM</name>
<evidence type="ECO:0008006" key="3">
    <source>
        <dbReference type="Google" id="ProtNLM"/>
    </source>
</evidence>
<comment type="caution">
    <text evidence="1">The sequence shown here is derived from an EMBL/GenBank/DDBJ whole genome shotgun (WGS) entry which is preliminary data.</text>
</comment>
<dbReference type="RefSeq" id="WP_256135923.1">
    <property type="nucleotide sequence ID" value="NZ_JANGAB010000002.1"/>
</dbReference>
<dbReference type="AlphaFoldDB" id="A0AAW5KBW1"/>
<evidence type="ECO:0000313" key="2">
    <source>
        <dbReference type="Proteomes" id="UP001205063"/>
    </source>
</evidence>
<reference evidence="1" key="1">
    <citation type="submission" date="2022-06" db="EMBL/GenBank/DDBJ databases">
        <title>Isolation of gut microbiota from human fecal samples.</title>
        <authorList>
            <person name="Pamer E.G."/>
            <person name="Barat B."/>
            <person name="Waligurski E."/>
            <person name="Medina S."/>
            <person name="Paddock L."/>
            <person name="Mostad J."/>
        </authorList>
    </citation>
    <scope>NUCLEOTIDE SEQUENCE</scope>
    <source>
        <strain evidence="1">DFI.7.96</strain>
    </source>
</reference>
<sequence length="137" mass="15287">MPDRSYAFFYQNGTLHISGLYGGLPIEGEGPRTEDIFPDYGIFHILRPGVYWLNFDLNLPHASALRTRFTLQLNGTDLPGTFLRIEKEAGEPGFYAMQALIRLESASSFRLSSSNTFTVSSADPDDTLATLIIHQVE</sequence>
<gene>
    <name evidence="1" type="ORF">NE646_03930</name>
</gene>
<dbReference type="Gene3D" id="2.60.120.40">
    <property type="match status" value="1"/>
</dbReference>